<dbReference type="CDD" id="cd01637">
    <property type="entry name" value="IMPase_like"/>
    <property type="match status" value="1"/>
</dbReference>
<dbReference type="GO" id="GO:0006020">
    <property type="term" value="P:inositol metabolic process"/>
    <property type="evidence" value="ECO:0007669"/>
    <property type="project" value="TreeGrafter"/>
</dbReference>
<dbReference type="GO" id="GO:0007165">
    <property type="term" value="P:signal transduction"/>
    <property type="evidence" value="ECO:0007669"/>
    <property type="project" value="TreeGrafter"/>
</dbReference>
<dbReference type="PROSITE" id="PS00629">
    <property type="entry name" value="IMP_1"/>
    <property type="match status" value="1"/>
</dbReference>
<dbReference type="InterPro" id="IPR000760">
    <property type="entry name" value="Inositol_monophosphatase-like"/>
</dbReference>
<evidence type="ECO:0000256" key="7">
    <source>
        <dbReference type="PIRSR" id="PIRSR600760-2"/>
    </source>
</evidence>
<accession>A0A544SPV1</accession>
<dbReference type="RefSeq" id="WP_142608845.1">
    <property type="nucleotide sequence ID" value="NZ_VDGG01000056.1"/>
</dbReference>
<sequence length="263" mass="29482">MNIHKLDKFAKSLIKEAAGKIRASFTTELIIETKSEANDLVTNIDKETEQFFIQQIKQNFPEHRILGEEGFGDDIEDLSGYVWILDPIDGTMNFIHQKKNFAISLGIFKDGEGLLGYVYDVMADDLLSAAQGEGAFFNDQRIPRVEQANVEQSIISMNASWVVPNKYIEHEGMIELLRKVRGTRSYGSAAIEILYVVTGRLDAYISMRLSPWDIAGGMVVAKEVGAIVTTLANEPINLLTQNTFIVSKPDLHHEVVTNYVKLK</sequence>
<reference evidence="8 9" key="1">
    <citation type="submission" date="2019-05" db="EMBL/GenBank/DDBJ databases">
        <title>Psychrobacillus vulpis sp. nov., a new species isolated from feces of a red fox that inhabits in The Tablas de Daimiel Natural Park, Albacete, Spain.</title>
        <authorList>
            <person name="Rodriguez M."/>
            <person name="Reina J.C."/>
            <person name="Bejar V."/>
            <person name="Llamas I."/>
        </authorList>
    </citation>
    <scope>NUCLEOTIDE SEQUENCE [LARGE SCALE GENOMIC DNA]</scope>
    <source>
        <strain evidence="8 9">NHI-2</strain>
    </source>
</reference>
<evidence type="ECO:0000256" key="5">
    <source>
        <dbReference type="ARBA" id="ARBA00022801"/>
    </source>
</evidence>
<evidence type="ECO:0000313" key="8">
    <source>
        <dbReference type="EMBL" id="TQR07192.1"/>
    </source>
</evidence>
<name>A0A544SPV1_9BACI</name>
<dbReference type="EMBL" id="VDGG01000056">
    <property type="protein sequence ID" value="TQR07192.1"/>
    <property type="molecule type" value="Genomic_DNA"/>
</dbReference>
<keyword evidence="9" id="KW-1185">Reference proteome</keyword>
<evidence type="ECO:0000256" key="3">
    <source>
        <dbReference type="ARBA" id="ARBA00013106"/>
    </source>
</evidence>
<keyword evidence="6 7" id="KW-0460">Magnesium</keyword>
<dbReference type="GO" id="GO:0008934">
    <property type="term" value="F:inositol monophosphate 1-phosphatase activity"/>
    <property type="evidence" value="ECO:0007669"/>
    <property type="project" value="TreeGrafter"/>
</dbReference>
<evidence type="ECO:0000313" key="9">
    <source>
        <dbReference type="Proteomes" id="UP000318937"/>
    </source>
</evidence>
<dbReference type="PANTHER" id="PTHR20854:SF4">
    <property type="entry name" value="INOSITOL-1-MONOPHOSPHATASE-RELATED"/>
    <property type="match status" value="1"/>
</dbReference>
<keyword evidence="4 7" id="KW-0479">Metal-binding</keyword>
<dbReference type="Gene3D" id="3.30.540.10">
    <property type="entry name" value="Fructose-1,6-Bisphosphatase, subunit A, domain 1"/>
    <property type="match status" value="1"/>
</dbReference>
<evidence type="ECO:0000256" key="4">
    <source>
        <dbReference type="ARBA" id="ARBA00022723"/>
    </source>
</evidence>
<protein>
    <recommendedName>
        <fullName evidence="3">inositol-phosphate phosphatase</fullName>
        <ecNumber evidence="3">3.1.3.25</ecNumber>
    </recommendedName>
</protein>
<dbReference type="Pfam" id="PF00459">
    <property type="entry name" value="Inositol_P"/>
    <property type="match status" value="1"/>
</dbReference>
<feature type="binding site" evidence="7">
    <location>
        <position position="88"/>
    </location>
    <ligand>
        <name>Mg(2+)</name>
        <dbReference type="ChEBI" id="CHEBI:18420"/>
        <label>1</label>
        <note>catalytic</note>
    </ligand>
</feature>
<dbReference type="FunFam" id="3.30.540.10:FF:000003">
    <property type="entry name" value="Inositol-1-monophosphatase"/>
    <property type="match status" value="1"/>
</dbReference>
<dbReference type="EC" id="3.1.3.25" evidence="3"/>
<feature type="binding site" evidence="7">
    <location>
        <position position="86"/>
    </location>
    <ligand>
        <name>Mg(2+)</name>
        <dbReference type="ChEBI" id="CHEBI:18420"/>
        <label>1</label>
        <note>catalytic</note>
    </ligand>
</feature>
<dbReference type="GO" id="GO:0046872">
    <property type="term" value="F:metal ion binding"/>
    <property type="evidence" value="ECO:0007669"/>
    <property type="project" value="UniProtKB-KW"/>
</dbReference>
<feature type="binding site" evidence="7">
    <location>
        <position position="89"/>
    </location>
    <ligand>
        <name>Mg(2+)</name>
        <dbReference type="ChEBI" id="CHEBI:18420"/>
        <label>1</label>
        <note>catalytic</note>
    </ligand>
</feature>
<dbReference type="PANTHER" id="PTHR20854">
    <property type="entry name" value="INOSITOL MONOPHOSPHATASE"/>
    <property type="match status" value="1"/>
</dbReference>
<dbReference type="InterPro" id="IPR020583">
    <property type="entry name" value="Inositol_monoP_metal-BS"/>
</dbReference>
<proteinExistence type="predicted"/>
<dbReference type="PRINTS" id="PR00377">
    <property type="entry name" value="IMPHPHTASES"/>
</dbReference>
<dbReference type="OrthoDB" id="9772456at2"/>
<dbReference type="Gene3D" id="3.40.190.80">
    <property type="match status" value="1"/>
</dbReference>
<gene>
    <name evidence="8" type="ORF">FG383_18290</name>
</gene>
<dbReference type="InterPro" id="IPR020550">
    <property type="entry name" value="Inositol_monophosphatase_CS"/>
</dbReference>
<comment type="caution">
    <text evidence="8">The sequence shown here is derived from an EMBL/GenBank/DDBJ whole genome shotgun (WGS) entry which is preliminary data.</text>
</comment>
<evidence type="ECO:0000256" key="1">
    <source>
        <dbReference type="ARBA" id="ARBA00001033"/>
    </source>
</evidence>
<dbReference type="Proteomes" id="UP000318937">
    <property type="component" value="Unassembled WGS sequence"/>
</dbReference>
<dbReference type="SUPFAM" id="SSF56655">
    <property type="entry name" value="Carbohydrate phosphatase"/>
    <property type="match status" value="1"/>
</dbReference>
<feature type="binding site" evidence="7">
    <location>
        <position position="68"/>
    </location>
    <ligand>
        <name>Mg(2+)</name>
        <dbReference type="ChEBI" id="CHEBI:18420"/>
        <label>1</label>
        <note>catalytic</note>
    </ligand>
</feature>
<comment type="catalytic activity">
    <reaction evidence="1">
        <text>a myo-inositol phosphate + H2O = myo-inositol + phosphate</text>
        <dbReference type="Rhea" id="RHEA:24056"/>
        <dbReference type="ChEBI" id="CHEBI:15377"/>
        <dbReference type="ChEBI" id="CHEBI:17268"/>
        <dbReference type="ChEBI" id="CHEBI:43474"/>
        <dbReference type="ChEBI" id="CHEBI:84139"/>
        <dbReference type="EC" id="3.1.3.25"/>
    </reaction>
</comment>
<dbReference type="PROSITE" id="PS00630">
    <property type="entry name" value="IMP_2"/>
    <property type="match status" value="1"/>
</dbReference>
<dbReference type="AlphaFoldDB" id="A0A544SPV1"/>
<evidence type="ECO:0000256" key="6">
    <source>
        <dbReference type="ARBA" id="ARBA00022842"/>
    </source>
</evidence>
<keyword evidence="5" id="KW-0378">Hydrolase</keyword>
<comment type="cofactor">
    <cofactor evidence="2 7">
        <name>Mg(2+)</name>
        <dbReference type="ChEBI" id="CHEBI:18420"/>
    </cofactor>
</comment>
<evidence type="ECO:0000256" key="2">
    <source>
        <dbReference type="ARBA" id="ARBA00001946"/>
    </source>
</evidence>
<dbReference type="GO" id="GO:0046854">
    <property type="term" value="P:phosphatidylinositol phosphate biosynthetic process"/>
    <property type="evidence" value="ECO:0007669"/>
    <property type="project" value="InterPro"/>
</dbReference>
<organism evidence="8 9">
    <name type="scientific">Psychrobacillus soli</name>
    <dbReference type="NCBI Taxonomy" id="1543965"/>
    <lineage>
        <taxon>Bacteria</taxon>
        <taxon>Bacillati</taxon>
        <taxon>Bacillota</taxon>
        <taxon>Bacilli</taxon>
        <taxon>Bacillales</taxon>
        <taxon>Bacillaceae</taxon>
        <taxon>Psychrobacillus</taxon>
    </lineage>
</organism>
<feature type="binding site" evidence="7">
    <location>
        <position position="213"/>
    </location>
    <ligand>
        <name>Mg(2+)</name>
        <dbReference type="ChEBI" id="CHEBI:18420"/>
        <label>1</label>
        <note>catalytic</note>
    </ligand>
</feature>